<dbReference type="Gene3D" id="3.10.450.50">
    <property type="match status" value="1"/>
</dbReference>
<dbReference type="Proteomes" id="UP000549695">
    <property type="component" value="Unassembled WGS sequence"/>
</dbReference>
<organism evidence="2 3">
    <name type="scientific">Pseudonocardia alni</name>
    <name type="common">Amycolata alni</name>
    <dbReference type="NCBI Taxonomy" id="33907"/>
    <lineage>
        <taxon>Bacteria</taxon>
        <taxon>Bacillati</taxon>
        <taxon>Actinomycetota</taxon>
        <taxon>Actinomycetes</taxon>
        <taxon>Pseudonocardiales</taxon>
        <taxon>Pseudonocardiaceae</taxon>
        <taxon>Pseudonocardia</taxon>
    </lineage>
</organism>
<name>A0A852WAJ9_PSEA5</name>
<protein>
    <submittedName>
        <fullName evidence="2">Ketosteroid isomerase-like protein</fullName>
    </submittedName>
</protein>
<sequence>MDDDARRRRAHTTVDAALDRLLAHDMAGFAALWAPDGTMTFPFAAPGSPRTLTGRDAVADYVAGYNDLLLPTAVVDEVRHTTGDPDTVVVEFGVHGTVVASGADYALHYVAVVTVGPDGITGYRDHWSPLEVQQVLGRTGLAEATR</sequence>
<dbReference type="Pfam" id="PF12680">
    <property type="entry name" value="SnoaL_2"/>
    <property type="match status" value="1"/>
</dbReference>
<dbReference type="GeneID" id="98052491"/>
<keyword evidence="3" id="KW-1185">Reference proteome</keyword>
<dbReference type="SUPFAM" id="SSF54427">
    <property type="entry name" value="NTF2-like"/>
    <property type="match status" value="1"/>
</dbReference>
<reference evidence="2 3" key="1">
    <citation type="submission" date="2020-07" db="EMBL/GenBank/DDBJ databases">
        <title>Sequencing the genomes of 1000 actinobacteria strains.</title>
        <authorList>
            <person name="Klenk H.-P."/>
        </authorList>
    </citation>
    <scope>NUCLEOTIDE SEQUENCE [LARGE SCALE GENOMIC DNA]</scope>
    <source>
        <strain evidence="2 3">DSM 44749</strain>
    </source>
</reference>
<evidence type="ECO:0000259" key="1">
    <source>
        <dbReference type="Pfam" id="PF12680"/>
    </source>
</evidence>
<dbReference type="InterPro" id="IPR037401">
    <property type="entry name" value="SnoaL-like"/>
</dbReference>
<feature type="domain" description="SnoaL-like" evidence="1">
    <location>
        <begin position="14"/>
        <end position="119"/>
    </location>
</feature>
<dbReference type="InterPro" id="IPR032710">
    <property type="entry name" value="NTF2-like_dom_sf"/>
</dbReference>
<gene>
    <name evidence="2" type="ORF">HDA37_002737</name>
</gene>
<dbReference type="EMBL" id="JACCCZ010000001">
    <property type="protein sequence ID" value="NYG02452.1"/>
    <property type="molecule type" value="Genomic_DNA"/>
</dbReference>
<dbReference type="RefSeq" id="WP_179761296.1">
    <property type="nucleotide sequence ID" value="NZ_BAAAJZ010000003.1"/>
</dbReference>
<evidence type="ECO:0000313" key="2">
    <source>
        <dbReference type="EMBL" id="NYG02452.1"/>
    </source>
</evidence>
<evidence type="ECO:0000313" key="3">
    <source>
        <dbReference type="Proteomes" id="UP000549695"/>
    </source>
</evidence>
<accession>A0A852WAJ9</accession>
<comment type="caution">
    <text evidence="2">The sequence shown here is derived from an EMBL/GenBank/DDBJ whole genome shotgun (WGS) entry which is preliminary data.</text>
</comment>
<proteinExistence type="predicted"/>
<dbReference type="AlphaFoldDB" id="A0A852WAJ9"/>